<evidence type="ECO:0000313" key="2">
    <source>
        <dbReference type="EMBL" id="MEI5931253.1"/>
    </source>
</evidence>
<keyword evidence="1" id="KW-1133">Transmembrane helix</keyword>
<proteinExistence type="predicted"/>
<comment type="caution">
    <text evidence="2">The sequence shown here is derived from an EMBL/GenBank/DDBJ whole genome shotgun (WGS) entry which is preliminary data.</text>
</comment>
<dbReference type="Proteomes" id="UP001365619">
    <property type="component" value="Unassembled WGS sequence"/>
</dbReference>
<evidence type="ECO:0000256" key="1">
    <source>
        <dbReference type="SAM" id="Phobius"/>
    </source>
</evidence>
<keyword evidence="1" id="KW-0472">Membrane</keyword>
<organism evidence="2 3">
    <name type="scientific">Bacillus luti</name>
    <dbReference type="NCBI Taxonomy" id="2026191"/>
    <lineage>
        <taxon>Bacteria</taxon>
        <taxon>Bacillati</taxon>
        <taxon>Bacillota</taxon>
        <taxon>Bacilli</taxon>
        <taxon>Bacillales</taxon>
        <taxon>Bacillaceae</taxon>
        <taxon>Bacillus</taxon>
        <taxon>Bacillus cereus group</taxon>
    </lineage>
</organism>
<accession>A0ABU8HXG0</accession>
<protein>
    <submittedName>
        <fullName evidence="2">Uncharacterized protein</fullName>
    </submittedName>
</protein>
<reference evidence="2 3" key="1">
    <citation type="submission" date="2024-03" db="EMBL/GenBank/DDBJ databases">
        <title>A Rare Waterborne Outbreak of Bacillus cereus in China: Epidemiologic Survey, Genomic Insights and Virulence Characteristics.</title>
        <authorList>
            <person name="Wang S."/>
        </authorList>
    </citation>
    <scope>NUCLEOTIDE SEQUENCE [LARGE SCALE GENOMIC DNA]</scope>
    <source>
        <strain evidence="2 3">BC008</strain>
    </source>
</reference>
<keyword evidence="3" id="KW-1185">Reference proteome</keyword>
<gene>
    <name evidence="2" type="ORF">WBS43_21280</name>
</gene>
<feature type="transmembrane region" description="Helical" evidence="1">
    <location>
        <begin position="6"/>
        <end position="27"/>
    </location>
</feature>
<keyword evidence="1" id="KW-0812">Transmembrane</keyword>
<dbReference type="EMBL" id="JBBAGW010000009">
    <property type="protein sequence ID" value="MEI5931253.1"/>
    <property type="molecule type" value="Genomic_DNA"/>
</dbReference>
<sequence>MKKKKILIAIPIVIVAIIISVSALIMYQNKKELEDYFKIADQAFEDFEQGVIKQDERIDKIDDSELDSPVSITALSLSGLSAPFLDLYASLSSATVPLEVDIQEFHNEFIDIVSDYRSESERFAKSIKKRDEYGMKESTEKMSDLVYKYKDLKKEFTSLKEKYE</sequence>
<name>A0ABU8HXG0_9BACI</name>
<evidence type="ECO:0000313" key="3">
    <source>
        <dbReference type="Proteomes" id="UP001365619"/>
    </source>
</evidence>
<dbReference type="RefSeq" id="WP_185913929.1">
    <property type="nucleotide sequence ID" value="NZ_JBBAGV010000009.1"/>
</dbReference>